<dbReference type="Proteomes" id="UP001188597">
    <property type="component" value="Unassembled WGS sequence"/>
</dbReference>
<name>A0AA88X062_9ASTE</name>
<organism evidence="2 3">
    <name type="scientific">Escallonia herrerae</name>
    <dbReference type="NCBI Taxonomy" id="1293975"/>
    <lineage>
        <taxon>Eukaryota</taxon>
        <taxon>Viridiplantae</taxon>
        <taxon>Streptophyta</taxon>
        <taxon>Embryophyta</taxon>
        <taxon>Tracheophyta</taxon>
        <taxon>Spermatophyta</taxon>
        <taxon>Magnoliopsida</taxon>
        <taxon>eudicotyledons</taxon>
        <taxon>Gunneridae</taxon>
        <taxon>Pentapetalae</taxon>
        <taxon>asterids</taxon>
        <taxon>campanulids</taxon>
        <taxon>Escalloniales</taxon>
        <taxon>Escalloniaceae</taxon>
        <taxon>Escallonia</taxon>
    </lineage>
</organism>
<sequence>MAETLLSVVAEGMLEKVLLRATEEIAFADDEATETSNLVDIGREIVKKCSPLPLALKVIGALMRSKKSKCCKMHDLVHDLAQATSKNYFPTEYDELDEVVHLSWISEKRKYLEPQRPYLYLSGAMRGGVILNN</sequence>
<keyword evidence="3" id="KW-1185">Reference proteome</keyword>
<evidence type="ECO:0008006" key="4">
    <source>
        <dbReference type="Google" id="ProtNLM"/>
    </source>
</evidence>
<dbReference type="EMBL" id="JAVXUP010000126">
    <property type="protein sequence ID" value="KAK3037256.1"/>
    <property type="molecule type" value="Genomic_DNA"/>
</dbReference>
<keyword evidence="1" id="KW-0433">Leucine-rich repeat</keyword>
<dbReference type="GO" id="GO:0043531">
    <property type="term" value="F:ADP binding"/>
    <property type="evidence" value="ECO:0007669"/>
    <property type="project" value="InterPro"/>
</dbReference>
<dbReference type="InterPro" id="IPR027417">
    <property type="entry name" value="P-loop_NTPase"/>
</dbReference>
<dbReference type="Gene3D" id="1.10.8.430">
    <property type="entry name" value="Helical domain of apoptotic protease-activating factors"/>
    <property type="match status" value="1"/>
</dbReference>
<comment type="caution">
    <text evidence="2">The sequence shown here is derived from an EMBL/GenBank/DDBJ whole genome shotgun (WGS) entry which is preliminary data.</text>
</comment>
<dbReference type="SUPFAM" id="SSF52540">
    <property type="entry name" value="P-loop containing nucleoside triphosphate hydrolases"/>
    <property type="match status" value="1"/>
</dbReference>
<accession>A0AA88X062</accession>
<gene>
    <name evidence="2" type="ORF">RJ639_029668</name>
</gene>
<evidence type="ECO:0000313" key="3">
    <source>
        <dbReference type="Proteomes" id="UP001188597"/>
    </source>
</evidence>
<reference evidence="2" key="1">
    <citation type="submission" date="2022-12" db="EMBL/GenBank/DDBJ databases">
        <title>Draft genome assemblies for two species of Escallonia (Escalloniales).</title>
        <authorList>
            <person name="Chanderbali A."/>
            <person name="Dervinis C."/>
            <person name="Anghel I."/>
            <person name="Soltis D."/>
            <person name="Soltis P."/>
            <person name="Zapata F."/>
        </authorList>
    </citation>
    <scope>NUCLEOTIDE SEQUENCE</scope>
    <source>
        <strain evidence="2">UCBG64.0493</strain>
        <tissue evidence="2">Leaf</tissue>
    </source>
</reference>
<dbReference type="AlphaFoldDB" id="A0AA88X062"/>
<proteinExistence type="predicted"/>
<dbReference type="InterPro" id="IPR042197">
    <property type="entry name" value="Apaf_helical"/>
</dbReference>
<evidence type="ECO:0000256" key="1">
    <source>
        <dbReference type="ARBA" id="ARBA00022614"/>
    </source>
</evidence>
<protein>
    <recommendedName>
        <fullName evidence="4">NB-ARC domain-containing protein</fullName>
    </recommendedName>
</protein>
<evidence type="ECO:0000313" key="2">
    <source>
        <dbReference type="EMBL" id="KAK3037256.1"/>
    </source>
</evidence>